<evidence type="ECO:0000256" key="1">
    <source>
        <dbReference type="ARBA" id="ARBA00004651"/>
    </source>
</evidence>
<evidence type="ECO:0000256" key="3">
    <source>
        <dbReference type="ARBA" id="ARBA00022475"/>
    </source>
</evidence>
<dbReference type="GO" id="GO:0005886">
    <property type="term" value="C:plasma membrane"/>
    <property type="evidence" value="ECO:0007669"/>
    <property type="project" value="UniProtKB-SubCell"/>
</dbReference>
<keyword evidence="5" id="KW-0862">Zinc</keyword>
<feature type="transmembrane region" description="Helical" evidence="8">
    <location>
        <begin position="115"/>
        <end position="131"/>
    </location>
</feature>
<dbReference type="InterPro" id="IPR003689">
    <property type="entry name" value="ZIP"/>
</dbReference>
<feature type="transmembrane region" description="Helical" evidence="8">
    <location>
        <begin position="180"/>
        <end position="203"/>
    </location>
</feature>
<feature type="transmembrane region" description="Helical" evidence="8">
    <location>
        <begin position="242"/>
        <end position="260"/>
    </location>
</feature>
<keyword evidence="4 8" id="KW-0812">Transmembrane</keyword>
<comment type="subcellular location">
    <subcellularLocation>
        <location evidence="1">Cell membrane</location>
        <topology evidence="1">Multi-pass membrane protein</topology>
    </subcellularLocation>
</comment>
<evidence type="ECO:0000256" key="4">
    <source>
        <dbReference type="ARBA" id="ARBA00022692"/>
    </source>
</evidence>
<evidence type="ECO:0000313" key="9">
    <source>
        <dbReference type="EMBL" id="NJC04252.1"/>
    </source>
</evidence>
<dbReference type="RefSeq" id="WP_168067099.1">
    <property type="nucleotide sequence ID" value="NZ_JAATJC010000001.1"/>
</dbReference>
<feature type="transmembrane region" description="Helical" evidence="8">
    <location>
        <begin position="74"/>
        <end position="94"/>
    </location>
</feature>
<evidence type="ECO:0000256" key="6">
    <source>
        <dbReference type="ARBA" id="ARBA00022989"/>
    </source>
</evidence>
<name>A0A7X6BFS2_9SPHN</name>
<evidence type="ECO:0000256" key="7">
    <source>
        <dbReference type="ARBA" id="ARBA00023136"/>
    </source>
</evidence>
<feature type="transmembrane region" description="Helical" evidence="8">
    <location>
        <begin position="209"/>
        <end position="230"/>
    </location>
</feature>
<keyword evidence="3" id="KW-1003">Cell membrane</keyword>
<keyword evidence="6 8" id="KW-1133">Transmembrane helix</keyword>
<sequence>MAGDLIAAGTLASFLAGQATTLGALPVFFLKGISQRTQNIFLGFAAGIMLAASFFSLIIPGLEAAGDLHGGNKTIAALIVASAVLLGAGTLHLLNRVAPHEHFILGPMSGAERSKLARIWLFVIAISLHNFPEGLAVGVSFGSPDHTAGYATAFGIGLQNIPEGLAVALSLAAVGYGRMFSFVIAVLTGLIEPVGGFLGISAISLSSELLPWGLGFAGGAMIWVVSSEIIPETHRDHQEGTATFALMIGLAVMMSLDWIYG</sequence>
<dbReference type="Pfam" id="PF02535">
    <property type="entry name" value="Zip"/>
    <property type="match status" value="1"/>
</dbReference>
<comment type="similarity">
    <text evidence="2">Belongs to the ZIP transporter (TC 2.A.5) family.</text>
</comment>
<dbReference type="AlphaFoldDB" id="A0A7X6BFS2"/>
<evidence type="ECO:0000256" key="5">
    <source>
        <dbReference type="ARBA" id="ARBA00022833"/>
    </source>
</evidence>
<evidence type="ECO:0000256" key="2">
    <source>
        <dbReference type="ARBA" id="ARBA00006939"/>
    </source>
</evidence>
<protein>
    <submittedName>
        <fullName evidence="9">ZIP family zinc transporter</fullName>
    </submittedName>
</protein>
<gene>
    <name evidence="9" type="ORF">GGQ97_000045</name>
</gene>
<evidence type="ECO:0000256" key="8">
    <source>
        <dbReference type="SAM" id="Phobius"/>
    </source>
</evidence>
<reference evidence="9 10" key="1">
    <citation type="submission" date="2020-03" db="EMBL/GenBank/DDBJ databases">
        <title>Genomic Encyclopedia of Type Strains, Phase IV (KMG-IV): sequencing the most valuable type-strain genomes for metagenomic binning, comparative biology and taxonomic classification.</title>
        <authorList>
            <person name="Goeker M."/>
        </authorList>
    </citation>
    <scope>NUCLEOTIDE SEQUENCE [LARGE SCALE GENOMIC DNA]</scope>
    <source>
        <strain evidence="9 10">DSM 16846</strain>
    </source>
</reference>
<organism evidence="9 10">
    <name type="scientific">Sphingomonas kaistensis</name>
    <dbReference type="NCBI Taxonomy" id="298708"/>
    <lineage>
        <taxon>Bacteria</taxon>
        <taxon>Pseudomonadati</taxon>
        <taxon>Pseudomonadota</taxon>
        <taxon>Alphaproteobacteria</taxon>
        <taxon>Sphingomonadales</taxon>
        <taxon>Sphingomonadaceae</taxon>
        <taxon>Sphingomonas</taxon>
    </lineage>
</organism>
<accession>A0A7X6BFS2</accession>
<feature type="transmembrane region" description="Helical" evidence="8">
    <location>
        <begin position="6"/>
        <end position="29"/>
    </location>
</feature>
<feature type="transmembrane region" description="Helical" evidence="8">
    <location>
        <begin position="151"/>
        <end position="173"/>
    </location>
</feature>
<dbReference type="Proteomes" id="UP000558192">
    <property type="component" value="Unassembled WGS sequence"/>
</dbReference>
<keyword evidence="10" id="KW-1185">Reference proteome</keyword>
<feature type="transmembrane region" description="Helical" evidence="8">
    <location>
        <begin position="41"/>
        <end position="62"/>
    </location>
</feature>
<dbReference type="GO" id="GO:0005385">
    <property type="term" value="F:zinc ion transmembrane transporter activity"/>
    <property type="evidence" value="ECO:0007669"/>
    <property type="project" value="TreeGrafter"/>
</dbReference>
<dbReference type="PANTHER" id="PTHR11040">
    <property type="entry name" value="ZINC/IRON TRANSPORTER"/>
    <property type="match status" value="1"/>
</dbReference>
<keyword evidence="7 8" id="KW-0472">Membrane</keyword>
<evidence type="ECO:0000313" key="10">
    <source>
        <dbReference type="Proteomes" id="UP000558192"/>
    </source>
</evidence>
<comment type="caution">
    <text evidence="9">The sequence shown here is derived from an EMBL/GenBank/DDBJ whole genome shotgun (WGS) entry which is preliminary data.</text>
</comment>
<dbReference type="PANTHER" id="PTHR11040:SF211">
    <property type="entry name" value="ZINC TRANSPORTER ZIP11"/>
    <property type="match status" value="1"/>
</dbReference>
<proteinExistence type="inferred from homology"/>
<dbReference type="EMBL" id="JAATJC010000001">
    <property type="protein sequence ID" value="NJC04252.1"/>
    <property type="molecule type" value="Genomic_DNA"/>
</dbReference>